<keyword evidence="3" id="KW-1185">Reference proteome</keyword>
<dbReference type="CDD" id="cd04301">
    <property type="entry name" value="NAT_SF"/>
    <property type="match status" value="1"/>
</dbReference>
<dbReference type="AlphaFoldDB" id="A0A3N4HIG0"/>
<feature type="domain" description="N-acetyltransferase" evidence="1">
    <location>
        <begin position="173"/>
        <end position="340"/>
    </location>
</feature>
<gene>
    <name evidence="2" type="ORF">BJ508DRAFT_419783</name>
</gene>
<dbReference type="Pfam" id="PF13508">
    <property type="entry name" value="Acetyltransf_7"/>
    <property type="match status" value="1"/>
</dbReference>
<dbReference type="PANTHER" id="PTHR42791">
    <property type="entry name" value="GNAT FAMILY ACETYLTRANSFERASE"/>
    <property type="match status" value="1"/>
</dbReference>
<dbReference type="STRING" id="1160509.A0A3N4HIG0"/>
<dbReference type="InterPro" id="IPR052523">
    <property type="entry name" value="Trichothecene_AcTrans"/>
</dbReference>
<dbReference type="OrthoDB" id="410198at2759"/>
<dbReference type="GO" id="GO:0016747">
    <property type="term" value="F:acyltransferase activity, transferring groups other than amino-acyl groups"/>
    <property type="evidence" value="ECO:0007669"/>
    <property type="project" value="InterPro"/>
</dbReference>
<evidence type="ECO:0000313" key="2">
    <source>
        <dbReference type="EMBL" id="RPA71780.1"/>
    </source>
</evidence>
<protein>
    <recommendedName>
        <fullName evidence="1">N-acetyltransferase domain-containing protein</fullName>
    </recommendedName>
</protein>
<organism evidence="2 3">
    <name type="scientific">Ascobolus immersus RN42</name>
    <dbReference type="NCBI Taxonomy" id="1160509"/>
    <lineage>
        <taxon>Eukaryota</taxon>
        <taxon>Fungi</taxon>
        <taxon>Dikarya</taxon>
        <taxon>Ascomycota</taxon>
        <taxon>Pezizomycotina</taxon>
        <taxon>Pezizomycetes</taxon>
        <taxon>Pezizales</taxon>
        <taxon>Ascobolaceae</taxon>
        <taxon>Ascobolus</taxon>
    </lineage>
</organism>
<dbReference type="SUPFAM" id="SSF55729">
    <property type="entry name" value="Acyl-CoA N-acyltransferases (Nat)"/>
    <property type="match status" value="1"/>
</dbReference>
<dbReference type="Proteomes" id="UP000275078">
    <property type="component" value="Unassembled WGS sequence"/>
</dbReference>
<proteinExistence type="predicted"/>
<dbReference type="InterPro" id="IPR000182">
    <property type="entry name" value="GNAT_dom"/>
</dbReference>
<dbReference type="PANTHER" id="PTHR42791:SF2">
    <property type="entry name" value="N-ACETYLTRANSFERASE DOMAIN-CONTAINING PROTEIN"/>
    <property type="match status" value="1"/>
</dbReference>
<dbReference type="Gene3D" id="3.40.630.30">
    <property type="match status" value="1"/>
</dbReference>
<dbReference type="EMBL" id="ML119900">
    <property type="protein sequence ID" value="RPA71780.1"/>
    <property type="molecule type" value="Genomic_DNA"/>
</dbReference>
<reference evidence="2 3" key="1">
    <citation type="journal article" date="2018" name="Nat. Ecol. Evol.">
        <title>Pezizomycetes genomes reveal the molecular basis of ectomycorrhizal truffle lifestyle.</title>
        <authorList>
            <person name="Murat C."/>
            <person name="Payen T."/>
            <person name="Noel B."/>
            <person name="Kuo A."/>
            <person name="Morin E."/>
            <person name="Chen J."/>
            <person name="Kohler A."/>
            <person name="Krizsan K."/>
            <person name="Balestrini R."/>
            <person name="Da Silva C."/>
            <person name="Montanini B."/>
            <person name="Hainaut M."/>
            <person name="Levati E."/>
            <person name="Barry K.W."/>
            <person name="Belfiori B."/>
            <person name="Cichocki N."/>
            <person name="Clum A."/>
            <person name="Dockter R.B."/>
            <person name="Fauchery L."/>
            <person name="Guy J."/>
            <person name="Iotti M."/>
            <person name="Le Tacon F."/>
            <person name="Lindquist E.A."/>
            <person name="Lipzen A."/>
            <person name="Malagnac F."/>
            <person name="Mello A."/>
            <person name="Molinier V."/>
            <person name="Miyauchi S."/>
            <person name="Poulain J."/>
            <person name="Riccioni C."/>
            <person name="Rubini A."/>
            <person name="Sitrit Y."/>
            <person name="Splivallo R."/>
            <person name="Traeger S."/>
            <person name="Wang M."/>
            <person name="Zifcakova L."/>
            <person name="Wipf D."/>
            <person name="Zambonelli A."/>
            <person name="Paolocci F."/>
            <person name="Nowrousian M."/>
            <person name="Ottonello S."/>
            <person name="Baldrian P."/>
            <person name="Spatafora J.W."/>
            <person name="Henrissat B."/>
            <person name="Nagy L.G."/>
            <person name="Aury J.M."/>
            <person name="Wincker P."/>
            <person name="Grigoriev I.V."/>
            <person name="Bonfante P."/>
            <person name="Martin F.M."/>
        </authorList>
    </citation>
    <scope>NUCLEOTIDE SEQUENCE [LARGE SCALE GENOMIC DNA]</scope>
    <source>
        <strain evidence="2 3">RN42</strain>
    </source>
</reference>
<dbReference type="InterPro" id="IPR016181">
    <property type="entry name" value="Acyl_CoA_acyltransferase"/>
</dbReference>
<evidence type="ECO:0000259" key="1">
    <source>
        <dbReference type="PROSITE" id="PS51186"/>
    </source>
</evidence>
<accession>A0A3N4HIG0</accession>
<evidence type="ECO:0000313" key="3">
    <source>
        <dbReference type="Proteomes" id="UP000275078"/>
    </source>
</evidence>
<dbReference type="PROSITE" id="PS51186">
    <property type="entry name" value="GNAT"/>
    <property type="match status" value="1"/>
</dbReference>
<sequence length="352" mass="40330">MRFSSNIHLKPYKIQPLGQRNLTTSLKHSCTVNLGSGWRNLERQTATPQQIISTSSHLSPRQYHQSLLYPHTKNTIVAPMSHSEPSTSRPRFHLRPARLSDIPTLTTLFTDVYSNSSLYAYFFPTYKDHIAAHQRTWKVRLYNSILTPTNAVVVAVLPTSEGGETIVGCSIWDRCGPVEPTSEAYKILNTEGWGGLGDGKPHSAWLKDLERQLHSTYNGYRNWLFPNPSRDQQRLAKFLALYKDLNKDVFEKHFPTRWHMDEVVVAPEWQGKGAGRALVEVGMRWAEREEGVCICLATVEGEAVYQRLGWEMGGELEVGGKWYGWRSGWYRGWWFAEDRKMDLEDVERVVCG</sequence>
<name>A0A3N4HIG0_ASCIM</name>